<proteinExistence type="predicted"/>
<dbReference type="EMBL" id="CVRI01000038">
    <property type="protein sequence ID" value="CRK94179.1"/>
    <property type="molecule type" value="Genomic_DNA"/>
</dbReference>
<dbReference type="PANTHER" id="PTHR12792:SF0">
    <property type="entry name" value="SEPARIN"/>
    <property type="match status" value="1"/>
</dbReference>
<dbReference type="GO" id="GO:0072686">
    <property type="term" value="C:mitotic spindle"/>
    <property type="evidence" value="ECO:0007669"/>
    <property type="project" value="TreeGrafter"/>
</dbReference>
<dbReference type="InterPro" id="IPR030397">
    <property type="entry name" value="SEPARIN_core_dom"/>
</dbReference>
<dbReference type="OrthoDB" id="10255632at2759"/>
<dbReference type="GO" id="GO:0005737">
    <property type="term" value="C:cytoplasm"/>
    <property type="evidence" value="ECO:0007669"/>
    <property type="project" value="TreeGrafter"/>
</dbReference>
<comment type="catalytic activity">
    <reaction evidence="1">
        <text>All bonds known to be hydrolyzed by this endopeptidase have arginine in P1 and an acidic residue in P4. P6 is often occupied by an acidic residue or by a hydroxy-amino-acid residue, the phosphorylation of which enhances cleavage.</text>
        <dbReference type="EC" id="3.4.22.49"/>
    </reaction>
</comment>
<evidence type="ECO:0000313" key="8">
    <source>
        <dbReference type="Proteomes" id="UP000183832"/>
    </source>
</evidence>
<sequence length="606" mass="70274">MPRNRTSSDSRQLLQHSESIENNSDSPATPLPNSVCLKQLLLQRAWEFWNVKQNEKAAIFYQTISFCMQSALYQDNEDIFSYIEKLKREVSYQGGIEKPIFNYSNFDDINKYLERNINSICLNEFPKEWTVVQLCKNFNPVSISSKYEDIVSYNTGISMAIFKHSSIKDMVMIEIKKPSRCPENVFEKIYKLNGKVTETLNFRKMPQDTSNECKESREKYWKAHKDIDFYVQDVIVLLKSFIGPWICALTGTFKNQKSIEIENKIKFKVYEFLKTQKYSEQQEKLILIIAKRTDLLSHEQIFLAITYILRDKPNLGYHDIDLNNLYDFLTWIKQEFVYDDVSCHPCILIVDELLDQLPFEMLNTQQEFTRVCSFANLKRLFERHSENMENGYIVCPTLNCQSIINPDGSLVAMENRMKSFFNYWLPKWKFTFNQKPSKEEFYEKLSQSDILVYCGHGSGLQLLSMDSVYNLKTKAVVFLFGCGSVGLTSSGLVSELTGAHSYYHIGNCPVVVGFLWTVTDFQTDYCTTKILSGWFNNKQAKAHWQCIDQKVWKSTGNLTFTKNGDIVSSESLAEIVTRLHNDPEINIAIKSALVYRGLPVIVNNTK</sequence>
<dbReference type="STRING" id="568069.A0A1J1I1U3"/>
<dbReference type="Pfam" id="PF03568">
    <property type="entry name" value="Separin_C"/>
    <property type="match status" value="1"/>
</dbReference>
<dbReference type="GO" id="GO:0051307">
    <property type="term" value="P:meiotic chromosome separation"/>
    <property type="evidence" value="ECO:0007669"/>
    <property type="project" value="TreeGrafter"/>
</dbReference>
<dbReference type="PANTHER" id="PTHR12792">
    <property type="entry name" value="EXTRA SPINDLE POLES 1-RELATED"/>
    <property type="match status" value="1"/>
</dbReference>
<keyword evidence="3" id="KW-0378">Hydrolase</keyword>
<protein>
    <recommendedName>
        <fullName evidence="2">separase</fullName>
        <ecNumber evidence="2">3.4.22.49</ecNumber>
    </recommendedName>
</protein>
<dbReference type="GO" id="GO:0005634">
    <property type="term" value="C:nucleus"/>
    <property type="evidence" value="ECO:0007669"/>
    <property type="project" value="InterPro"/>
</dbReference>
<gene>
    <name evidence="7" type="primary">putative Separin</name>
    <name evidence="7" type="ORF">CLUMA_CG007695</name>
</gene>
<organism evidence="7 8">
    <name type="scientific">Clunio marinus</name>
    <dbReference type="NCBI Taxonomy" id="568069"/>
    <lineage>
        <taxon>Eukaryota</taxon>
        <taxon>Metazoa</taxon>
        <taxon>Ecdysozoa</taxon>
        <taxon>Arthropoda</taxon>
        <taxon>Hexapoda</taxon>
        <taxon>Insecta</taxon>
        <taxon>Pterygota</taxon>
        <taxon>Neoptera</taxon>
        <taxon>Endopterygota</taxon>
        <taxon>Diptera</taxon>
        <taxon>Nematocera</taxon>
        <taxon>Chironomoidea</taxon>
        <taxon>Chironomidae</taxon>
        <taxon>Clunio</taxon>
    </lineage>
</organism>
<dbReference type="PROSITE" id="PS51700">
    <property type="entry name" value="SEPARIN"/>
    <property type="match status" value="1"/>
</dbReference>
<dbReference type="GO" id="GO:0004197">
    <property type="term" value="F:cysteine-type endopeptidase activity"/>
    <property type="evidence" value="ECO:0007669"/>
    <property type="project" value="InterPro"/>
</dbReference>
<dbReference type="GO" id="GO:0006508">
    <property type="term" value="P:proteolysis"/>
    <property type="evidence" value="ECO:0007669"/>
    <property type="project" value="InterPro"/>
</dbReference>
<evidence type="ECO:0000256" key="4">
    <source>
        <dbReference type="ARBA" id="ARBA00022829"/>
    </source>
</evidence>
<accession>A0A1J1I1U3</accession>
<feature type="region of interest" description="Disordered" evidence="5">
    <location>
        <begin position="1"/>
        <end position="28"/>
    </location>
</feature>
<evidence type="ECO:0000256" key="2">
    <source>
        <dbReference type="ARBA" id="ARBA00012489"/>
    </source>
</evidence>
<dbReference type="AlphaFoldDB" id="A0A1J1I1U3"/>
<feature type="compositionally biased region" description="Polar residues" evidence="5">
    <location>
        <begin position="1"/>
        <end position="27"/>
    </location>
</feature>
<dbReference type="EC" id="3.4.22.49" evidence="2"/>
<evidence type="ECO:0000256" key="5">
    <source>
        <dbReference type="SAM" id="MobiDB-lite"/>
    </source>
</evidence>
<evidence type="ECO:0000313" key="7">
    <source>
        <dbReference type="EMBL" id="CRK94179.1"/>
    </source>
</evidence>
<dbReference type="Proteomes" id="UP000183832">
    <property type="component" value="Unassembled WGS sequence"/>
</dbReference>
<evidence type="ECO:0000256" key="3">
    <source>
        <dbReference type="ARBA" id="ARBA00022801"/>
    </source>
</evidence>
<evidence type="ECO:0000259" key="6">
    <source>
        <dbReference type="PROSITE" id="PS51700"/>
    </source>
</evidence>
<evidence type="ECO:0000256" key="1">
    <source>
        <dbReference type="ARBA" id="ARBA00000451"/>
    </source>
</evidence>
<name>A0A1J1I1U3_9DIPT</name>
<keyword evidence="8" id="KW-1185">Reference proteome</keyword>
<feature type="domain" description="Peptidase C50" evidence="6">
    <location>
        <begin position="397"/>
        <end position="493"/>
    </location>
</feature>
<reference evidence="7 8" key="1">
    <citation type="submission" date="2015-04" db="EMBL/GenBank/DDBJ databases">
        <authorList>
            <person name="Syromyatnikov M.Y."/>
            <person name="Popov V.N."/>
        </authorList>
    </citation>
    <scope>NUCLEOTIDE SEQUENCE [LARGE SCALE GENOMIC DNA]</scope>
</reference>
<keyword evidence="4" id="KW-0159">Chromosome partition</keyword>
<dbReference type="InterPro" id="IPR005314">
    <property type="entry name" value="Peptidase_C50"/>
</dbReference>